<protein>
    <submittedName>
        <fullName evidence="3">Uncharacterized protein</fullName>
    </submittedName>
</protein>
<proteinExistence type="predicted"/>
<feature type="transmembrane region" description="Helical" evidence="2">
    <location>
        <begin position="46"/>
        <end position="64"/>
    </location>
</feature>
<evidence type="ECO:0000256" key="1">
    <source>
        <dbReference type="SAM" id="MobiDB-lite"/>
    </source>
</evidence>
<sequence length="414" mass="46284">MHPDDELKKRLRERFANYEPEPETSWQQFEGRLSPPTQPVHRKRRTAVAIALLLLIVTGAGFWINRQFHAGNLKASSKVIVEKQVISSRPRQTEPVSVLPRPAVNATEITSSKGTYIHPKEQIAKASHRSNLKNSIRSGISYADEINSSFFWRDPAKSKFTSGKDSSLLAADFNDNIIGNMQPLNARHISYLSVGLLPPHLPIQSASNENIKAEPVHASHTWVVKGGPFLGYSVMNSKVREGNIAVQLENLRTSLPQRLGWDLYVGRQQSLSRDRQLEMGAVLRQFGQAIRYQVPNGEYSVAVQPDRSMIVTQLRDTLTDRSNHIQAGLRLGYSAPISLFSGLHWGVGGEAVYQFNLHRTVMNAEVTLGKTLTGNRSTALLIELFANTAIRPAYDSNTWVRVLPYRIGLRIGVH</sequence>
<keyword evidence="4" id="KW-1185">Reference proteome</keyword>
<dbReference type="RefSeq" id="WP_244824244.1">
    <property type="nucleotide sequence ID" value="NZ_CP112998.1"/>
</dbReference>
<dbReference type="KEGG" id="dpf:ON006_09460"/>
<evidence type="ECO:0000256" key="2">
    <source>
        <dbReference type="SAM" id="Phobius"/>
    </source>
</evidence>
<feature type="region of interest" description="Disordered" evidence="1">
    <location>
        <begin position="22"/>
        <end position="41"/>
    </location>
</feature>
<organism evidence="3 4">
    <name type="scientific">Dyadobacter pollutisoli</name>
    <dbReference type="NCBI Taxonomy" id="2910158"/>
    <lineage>
        <taxon>Bacteria</taxon>
        <taxon>Pseudomonadati</taxon>
        <taxon>Bacteroidota</taxon>
        <taxon>Cytophagia</taxon>
        <taxon>Cytophagales</taxon>
        <taxon>Spirosomataceae</taxon>
        <taxon>Dyadobacter</taxon>
    </lineage>
</organism>
<evidence type="ECO:0000313" key="3">
    <source>
        <dbReference type="EMBL" id="WAC14168.1"/>
    </source>
</evidence>
<name>A0A9E8NDV2_9BACT</name>
<keyword evidence="2" id="KW-0812">Transmembrane</keyword>
<accession>A0A9E8NDV2</accession>
<reference evidence="3" key="1">
    <citation type="submission" date="2022-11" db="EMBL/GenBank/DDBJ databases">
        <title>Dyadobacter pollutisoli sp. nov., isolated from plastic dumped soil.</title>
        <authorList>
            <person name="Kim J.M."/>
            <person name="Kim K.R."/>
            <person name="Lee J.K."/>
            <person name="Hao L."/>
            <person name="Jeon C.O."/>
        </authorList>
    </citation>
    <scope>NUCLEOTIDE SEQUENCE</scope>
    <source>
        <strain evidence="3">U1</strain>
    </source>
</reference>
<keyword evidence="2" id="KW-0472">Membrane</keyword>
<evidence type="ECO:0000313" key="4">
    <source>
        <dbReference type="Proteomes" id="UP001164653"/>
    </source>
</evidence>
<gene>
    <name evidence="3" type="ORF">ON006_09460</name>
</gene>
<keyword evidence="2" id="KW-1133">Transmembrane helix</keyword>
<dbReference type="Proteomes" id="UP001164653">
    <property type="component" value="Chromosome"/>
</dbReference>
<dbReference type="EMBL" id="CP112998">
    <property type="protein sequence ID" value="WAC14168.1"/>
    <property type="molecule type" value="Genomic_DNA"/>
</dbReference>
<dbReference type="AlphaFoldDB" id="A0A9E8NDV2"/>